<proteinExistence type="predicted"/>
<evidence type="ECO:0000313" key="2">
    <source>
        <dbReference type="EMBL" id="MBF4765742.1"/>
    </source>
</evidence>
<evidence type="ECO:0008006" key="4">
    <source>
        <dbReference type="Google" id="ProtNLM"/>
    </source>
</evidence>
<evidence type="ECO:0000313" key="3">
    <source>
        <dbReference type="Proteomes" id="UP000640489"/>
    </source>
</evidence>
<dbReference type="Proteomes" id="UP000640489">
    <property type="component" value="Unassembled WGS sequence"/>
</dbReference>
<name>A0A930VJK8_9ACTN</name>
<dbReference type="RefSeq" id="WP_194708923.1">
    <property type="nucleotide sequence ID" value="NZ_JADKPN010000018.1"/>
</dbReference>
<reference evidence="2" key="1">
    <citation type="submission" date="2020-11" db="EMBL/GenBank/DDBJ databases">
        <title>Nocardioides sp. nov., isolated from Soil of Cynanchum wilfordii Hemsley rhizosphere.</title>
        <authorList>
            <person name="Lee J.-S."/>
            <person name="Suh M.K."/>
            <person name="Kim J.-S."/>
        </authorList>
    </citation>
    <scope>NUCLEOTIDE SEQUENCE</scope>
    <source>
        <strain evidence="2">KCTC 19275</strain>
    </source>
</reference>
<protein>
    <recommendedName>
        <fullName evidence="4">DUF3618 domain-containing protein</fullName>
    </recommendedName>
</protein>
<feature type="region of interest" description="Disordered" evidence="1">
    <location>
        <begin position="148"/>
        <end position="204"/>
    </location>
</feature>
<dbReference type="AlphaFoldDB" id="A0A930VJK8"/>
<comment type="caution">
    <text evidence="2">The sequence shown here is derived from an EMBL/GenBank/DDBJ whole genome shotgun (WGS) entry which is preliminary data.</text>
</comment>
<feature type="compositionally biased region" description="Polar residues" evidence="1">
    <location>
        <begin position="149"/>
        <end position="163"/>
    </location>
</feature>
<gene>
    <name evidence="2" type="ORF">ISU07_21635</name>
</gene>
<feature type="region of interest" description="Disordered" evidence="1">
    <location>
        <begin position="1"/>
        <end position="41"/>
    </location>
</feature>
<keyword evidence="3" id="KW-1185">Reference proteome</keyword>
<accession>A0A930VJK8</accession>
<organism evidence="2 3">
    <name type="scientific">Nocardioides islandensis</name>
    <dbReference type="NCBI Taxonomy" id="433663"/>
    <lineage>
        <taxon>Bacteria</taxon>
        <taxon>Bacillati</taxon>
        <taxon>Actinomycetota</taxon>
        <taxon>Actinomycetes</taxon>
        <taxon>Propionibacteriales</taxon>
        <taxon>Nocardioidaceae</taxon>
        <taxon>Nocardioides</taxon>
    </lineage>
</organism>
<evidence type="ECO:0000256" key="1">
    <source>
        <dbReference type="SAM" id="MobiDB-lite"/>
    </source>
</evidence>
<dbReference type="EMBL" id="JADKPN010000018">
    <property type="protein sequence ID" value="MBF4765742.1"/>
    <property type="molecule type" value="Genomic_DNA"/>
</dbReference>
<sequence>MTTTPGIHRDDTAPSTTTEEGRKVAGVAAEEAQHVAGEAKDQVRRLVDETRDQALDQATTQRDRLVDTLRTFGDDLDTMASNGGTSGLAAEVARQAADRVRSFGSSLDGREPGEILDDLRGLARRRPGMFLLGALTAGLVVGRLARGAASSSGDHAGPSTSDVTAEHPVMTTSSTTYPTVDPLATNVPTSSTFEEPAVYQDAPR</sequence>
<feature type="compositionally biased region" description="Basic and acidic residues" evidence="1">
    <location>
        <begin position="31"/>
        <end position="41"/>
    </location>
</feature>